<evidence type="ECO:0000313" key="1">
    <source>
        <dbReference type="EMBL" id="VDO24527.1"/>
    </source>
</evidence>
<dbReference type="Pfam" id="PF14625">
    <property type="entry name" value="Lustrin_cystein"/>
    <property type="match status" value="4"/>
</dbReference>
<dbReference type="AlphaFoldDB" id="A0A3P7UQX7"/>
<sequence>MTLRPKKCRRITKGKFERLNKRIQVVPKFSHLFHKTCPSPSTCLFFQERGRPVYCSASQPQLCPSNYVCQAAVGSPGTFVCCSSGSSSSLTCPARYSPSLDPNGNQIFCSPTSSVDCPGGSSCLQSTQTAAVYLCCRDDSSARVCPNNQNAFITPGGTVETCNAPGAPCSHAGYTCQLSTPLAQYVCCGNDPAPAYCADGRSTYEQIAGQTYACNPLQFPSSCPVGYQCAQSTVAGTSVCCAIGFGPIPTLAPSRDQCPAGWSSYRNDVDLRPRNCSGPFDMG</sequence>
<reference evidence="1" key="1">
    <citation type="submission" date="2018-11" db="EMBL/GenBank/DDBJ databases">
        <authorList>
            <consortium name="Pathogen Informatics"/>
        </authorList>
    </citation>
    <scope>NUCLEOTIDE SEQUENCE [LARGE SCALE GENOMIC DNA]</scope>
</reference>
<protein>
    <recommendedName>
        <fullName evidence="2">EB domain-containing protein</fullName>
    </recommendedName>
</protein>
<accession>A0A3P7UQX7</accession>
<proteinExistence type="predicted"/>
<dbReference type="InterPro" id="IPR006150">
    <property type="entry name" value="Cys_repeat_1"/>
</dbReference>
<organism evidence="1">
    <name type="scientific">Heligmosomoides polygyrus</name>
    <name type="common">Parasitic roundworm</name>
    <dbReference type="NCBI Taxonomy" id="6339"/>
    <lineage>
        <taxon>Eukaryota</taxon>
        <taxon>Metazoa</taxon>
        <taxon>Ecdysozoa</taxon>
        <taxon>Nematoda</taxon>
        <taxon>Chromadorea</taxon>
        <taxon>Rhabditida</taxon>
        <taxon>Rhabditina</taxon>
        <taxon>Rhabditomorpha</taxon>
        <taxon>Strongyloidea</taxon>
        <taxon>Heligmosomidae</taxon>
        <taxon>Heligmosomoides</taxon>
    </lineage>
</organism>
<dbReference type="SMART" id="SM00289">
    <property type="entry name" value="WR1"/>
    <property type="match status" value="4"/>
</dbReference>
<dbReference type="EMBL" id="UZAH01003384">
    <property type="protein sequence ID" value="VDO24527.1"/>
    <property type="molecule type" value="Genomic_DNA"/>
</dbReference>
<evidence type="ECO:0008006" key="2">
    <source>
        <dbReference type="Google" id="ProtNLM"/>
    </source>
</evidence>
<name>A0A3P7UQX7_HELPZ</name>
<dbReference type="InterPro" id="IPR028150">
    <property type="entry name" value="Lustrin_cystein"/>
</dbReference>
<dbReference type="InterPro" id="IPR053014">
    <property type="entry name" value="Cuticle_assoc_divergent"/>
</dbReference>
<dbReference type="OrthoDB" id="5776602at2759"/>
<dbReference type="PANTHER" id="PTHR46339">
    <property type="entry name" value="PROTEIN CBG15282-RELATED"/>
    <property type="match status" value="1"/>
</dbReference>
<gene>
    <name evidence="1" type="ORF">HPBE_LOCUS2327</name>
</gene>